<accession>A0A7J8RZX9</accession>
<keyword evidence="2" id="KW-1185">Reference proteome</keyword>
<comment type="caution">
    <text evidence="1">The sequence shown here is derived from an EMBL/GenBank/DDBJ whole genome shotgun (WGS) entry which is preliminary data.</text>
</comment>
<gene>
    <name evidence="1" type="ORF">Godav_028606</name>
</gene>
<organism evidence="1 2">
    <name type="scientific">Gossypium davidsonii</name>
    <name type="common">Davidson's cotton</name>
    <name type="synonym">Gossypium klotzschianum subsp. davidsonii</name>
    <dbReference type="NCBI Taxonomy" id="34287"/>
    <lineage>
        <taxon>Eukaryota</taxon>
        <taxon>Viridiplantae</taxon>
        <taxon>Streptophyta</taxon>
        <taxon>Embryophyta</taxon>
        <taxon>Tracheophyta</taxon>
        <taxon>Spermatophyta</taxon>
        <taxon>Magnoliopsida</taxon>
        <taxon>eudicotyledons</taxon>
        <taxon>Gunneridae</taxon>
        <taxon>Pentapetalae</taxon>
        <taxon>rosids</taxon>
        <taxon>malvids</taxon>
        <taxon>Malvales</taxon>
        <taxon>Malvaceae</taxon>
        <taxon>Malvoideae</taxon>
        <taxon>Gossypium</taxon>
    </lineage>
</organism>
<proteinExistence type="predicted"/>
<evidence type="ECO:0000313" key="1">
    <source>
        <dbReference type="EMBL" id="MBA0619428.1"/>
    </source>
</evidence>
<evidence type="ECO:0000313" key="2">
    <source>
        <dbReference type="Proteomes" id="UP000593561"/>
    </source>
</evidence>
<name>A0A7J8RZX9_GOSDV</name>
<dbReference type="Proteomes" id="UP000593561">
    <property type="component" value="Unassembled WGS sequence"/>
</dbReference>
<dbReference type="AlphaFoldDB" id="A0A7J8RZX9"/>
<reference evidence="1 2" key="1">
    <citation type="journal article" date="2019" name="Genome Biol. Evol.">
        <title>Insights into the evolution of the New World diploid cottons (Gossypium, subgenus Houzingenia) based on genome sequencing.</title>
        <authorList>
            <person name="Grover C.E."/>
            <person name="Arick M.A. 2nd"/>
            <person name="Thrash A."/>
            <person name="Conover J.L."/>
            <person name="Sanders W.S."/>
            <person name="Peterson D.G."/>
            <person name="Frelichowski J.E."/>
            <person name="Scheffler J.A."/>
            <person name="Scheffler B.E."/>
            <person name="Wendel J.F."/>
        </authorList>
    </citation>
    <scope>NUCLEOTIDE SEQUENCE [LARGE SCALE GENOMIC DNA]</scope>
    <source>
        <strain evidence="1">27</strain>
        <tissue evidence="1">Leaf</tissue>
    </source>
</reference>
<sequence length="39" mass="4519">MHLRNDMIFYRELNKKLGSPQLSAPKITTLNVAFEETVL</sequence>
<dbReference type="EMBL" id="JABFAC010000007">
    <property type="protein sequence ID" value="MBA0619428.1"/>
    <property type="molecule type" value="Genomic_DNA"/>
</dbReference>
<protein>
    <submittedName>
        <fullName evidence="1">Uncharacterized protein</fullName>
    </submittedName>
</protein>